<dbReference type="EMBL" id="CP149822">
    <property type="protein sequence ID" value="WZN40344.1"/>
    <property type="molecule type" value="Genomic_DNA"/>
</dbReference>
<dbReference type="SMART" id="SM00758">
    <property type="entry name" value="PA14"/>
    <property type="match status" value="1"/>
</dbReference>
<dbReference type="Pfam" id="PF17137">
    <property type="entry name" value="DUF5110"/>
    <property type="match status" value="1"/>
</dbReference>
<dbReference type="InterPro" id="IPR011658">
    <property type="entry name" value="PA14_dom"/>
</dbReference>
<dbReference type="PROSITE" id="PS51820">
    <property type="entry name" value="PA14"/>
    <property type="match status" value="1"/>
</dbReference>
<protein>
    <submittedName>
        <fullName evidence="4">TIM-barrel domain-containing protein</fullName>
    </submittedName>
</protein>
<dbReference type="SUPFAM" id="SSF74650">
    <property type="entry name" value="Galactose mutarotase-like"/>
    <property type="match status" value="1"/>
</dbReference>
<dbReference type="InterPro" id="IPR000322">
    <property type="entry name" value="Glyco_hydro_31_TIM"/>
</dbReference>
<sequence>MAGAAKAGENDKFVRTRDGVILYPDARTSGGVQAVRLQVIRGNIIRVTASPEKTFPDPKSLMITFQPQTVKWTLEEKGGSLVLKAPGITANILKQTGAVSFTDPSGKPLIAERSWNGRAVAPVVFEGQPSWSIRQTFESGPDDGFFGLGQHQESIYNYKGQQVFLWQNNTEVAVPFLLGARNYGVLWDNYSYTLAGDARELMPLSRLRLFDKNGKEGWLTASYSNDRKQPENAAFTKAESLIDYAWLDDTKKLIPEGFPLQDGAITWEGNIVSGFSGDHLFRVVYGGYVKIWLDGKLLADNWRQAWNPASVSLQLPLEKDRKHHLKIQWTPDGTASYLTVKWLPPAPAADRDAFTFASQAGRQLDYYCIAGKNADEVIAGYRTLTGKAPLMPRWAMGFWQSRERYKTQEEVLQTAAEFRRRGIPLDNIVQDWSYWKEDDWGSQDFDPARFPDADAMIRDLHGKYNTRVMISVWPKVYEGIDVYRQFDRKGWLYARNIADRQRDWIGQGYVSTFYDAFNADARRGFWDLLHTKLYKRGIDAWWMDASEPDILSNVSPEKRLAQMTPLSAGIAAEYLNAYPLENARGIYEGQRAVDSMKRVFLLTRSGFAGSQRYAAAIWSGDIGSRWEDMKAQIMAGVNFSLSGLPYWTMDIGGFAVERRYELGLPSDTAEWRELQARWFQFGTFVPLFRAHGQFPFREVFNIAPEGSPAYETMLYYNKLRYRLMPYIYSLAGMTYHRDYTMMRGLVMDFPNDKLSREIGDQYMFGPSLLISPVYAFGAREKELYLPAGQGWYDLYAGKYEEGGKRIRVDAPYERMPVYVKEGAILPAGPALQYTAEKPADTITLFVYTGKDAAFDIYEDEDTTYGYEKGRFSNIPLRYNESKGELTIGARSGRFPGMREHRIFRVIWVGKNRAHGFDPAAVADVETHYNGQEIRVKRYHQPK</sequence>
<evidence type="ECO:0000313" key="5">
    <source>
        <dbReference type="Proteomes" id="UP001485459"/>
    </source>
</evidence>
<evidence type="ECO:0000256" key="2">
    <source>
        <dbReference type="RuleBase" id="RU361185"/>
    </source>
</evidence>
<dbReference type="Pfam" id="PF01055">
    <property type="entry name" value="Glyco_hydro_31_2nd"/>
    <property type="match status" value="1"/>
</dbReference>
<dbReference type="PANTHER" id="PTHR43863:SF2">
    <property type="entry name" value="MALTASE-GLUCOAMYLASE"/>
    <property type="match status" value="1"/>
</dbReference>
<reference evidence="5" key="1">
    <citation type="submission" date="2024-03" db="EMBL/GenBank/DDBJ databases">
        <title>Chitinophaga horti sp. nov., isolated from garden soil.</title>
        <authorList>
            <person name="Lee D.S."/>
            <person name="Han D.M."/>
            <person name="Baek J.H."/>
            <person name="Choi D.G."/>
            <person name="Jeon J.H."/>
            <person name="Jeon C.O."/>
        </authorList>
    </citation>
    <scope>NUCLEOTIDE SEQUENCE [LARGE SCALE GENOMIC DNA]</scope>
    <source>
        <strain evidence="5">GPA1</strain>
    </source>
</reference>
<dbReference type="InterPro" id="IPR048395">
    <property type="entry name" value="Glyco_hydro_31_C"/>
</dbReference>
<dbReference type="Gene3D" id="2.60.120.380">
    <property type="match status" value="1"/>
</dbReference>
<dbReference type="Gene3D" id="2.60.40.1760">
    <property type="entry name" value="glycosyl hydrolase (family 31)"/>
    <property type="match status" value="1"/>
</dbReference>
<accession>A0ABZ2YKQ5</accession>
<dbReference type="Pfam" id="PF13802">
    <property type="entry name" value="Gal_mutarotas_2"/>
    <property type="match status" value="1"/>
</dbReference>
<dbReference type="CDD" id="cd06591">
    <property type="entry name" value="GH31_xylosidase_XylS"/>
    <property type="match status" value="1"/>
</dbReference>
<keyword evidence="2" id="KW-0378">Hydrolase</keyword>
<dbReference type="Pfam" id="PF21365">
    <property type="entry name" value="Glyco_hydro_31_3rd"/>
    <property type="match status" value="1"/>
</dbReference>
<evidence type="ECO:0000259" key="3">
    <source>
        <dbReference type="PROSITE" id="PS51820"/>
    </source>
</evidence>
<dbReference type="Gene3D" id="2.60.40.1180">
    <property type="entry name" value="Golgi alpha-mannosidase II"/>
    <property type="match status" value="2"/>
</dbReference>
<dbReference type="Pfam" id="PF07691">
    <property type="entry name" value="PA14"/>
    <property type="match status" value="1"/>
</dbReference>
<dbReference type="Gene3D" id="3.20.20.80">
    <property type="entry name" value="Glycosidases"/>
    <property type="match status" value="1"/>
</dbReference>
<dbReference type="InterPro" id="IPR013780">
    <property type="entry name" value="Glyco_hydro_b"/>
</dbReference>
<evidence type="ECO:0000313" key="4">
    <source>
        <dbReference type="EMBL" id="WZN40344.1"/>
    </source>
</evidence>
<organism evidence="4 5">
    <name type="scientific">Chitinophaga pollutisoli</name>
    <dbReference type="NCBI Taxonomy" id="3133966"/>
    <lineage>
        <taxon>Bacteria</taxon>
        <taxon>Pseudomonadati</taxon>
        <taxon>Bacteroidota</taxon>
        <taxon>Chitinophagia</taxon>
        <taxon>Chitinophagales</taxon>
        <taxon>Chitinophagaceae</taxon>
        <taxon>Chitinophaga</taxon>
    </lineage>
</organism>
<dbReference type="InterPro" id="IPR051816">
    <property type="entry name" value="Glycosyl_Hydrolase_31"/>
</dbReference>
<dbReference type="RefSeq" id="WP_341835267.1">
    <property type="nucleotide sequence ID" value="NZ_CP149822.1"/>
</dbReference>
<dbReference type="PANTHER" id="PTHR43863">
    <property type="entry name" value="HYDROLASE, PUTATIVE (AFU_ORTHOLOGUE AFUA_1G03140)-RELATED"/>
    <property type="match status" value="1"/>
</dbReference>
<keyword evidence="2" id="KW-0326">Glycosidase</keyword>
<dbReference type="SUPFAM" id="SSF51445">
    <property type="entry name" value="(Trans)glycosidases"/>
    <property type="match status" value="1"/>
</dbReference>
<dbReference type="SUPFAM" id="SSF56988">
    <property type="entry name" value="Anthrax protective antigen"/>
    <property type="match status" value="1"/>
</dbReference>
<name>A0ABZ2YKQ5_9BACT</name>
<dbReference type="InterPro" id="IPR037524">
    <property type="entry name" value="PA14/GLEYA"/>
</dbReference>
<dbReference type="CDD" id="cd14752">
    <property type="entry name" value="GH31_N"/>
    <property type="match status" value="1"/>
</dbReference>
<comment type="similarity">
    <text evidence="1 2">Belongs to the glycosyl hydrolase 31 family.</text>
</comment>
<gene>
    <name evidence="4" type="ORF">WJU16_20465</name>
</gene>
<dbReference type="InterPro" id="IPR033403">
    <property type="entry name" value="DUF5110"/>
</dbReference>
<proteinExistence type="inferred from homology"/>
<dbReference type="SUPFAM" id="SSF51011">
    <property type="entry name" value="Glycosyl hydrolase domain"/>
    <property type="match status" value="1"/>
</dbReference>
<dbReference type="InterPro" id="IPR025887">
    <property type="entry name" value="Glyco_hydro_31_N_dom"/>
</dbReference>
<dbReference type="Proteomes" id="UP001485459">
    <property type="component" value="Chromosome"/>
</dbReference>
<evidence type="ECO:0000256" key="1">
    <source>
        <dbReference type="ARBA" id="ARBA00007806"/>
    </source>
</evidence>
<dbReference type="InterPro" id="IPR011013">
    <property type="entry name" value="Gal_mutarotase_sf_dom"/>
</dbReference>
<dbReference type="InterPro" id="IPR017853">
    <property type="entry name" value="GH"/>
</dbReference>
<feature type="domain" description="PA14" evidence="3">
    <location>
        <begin position="213"/>
        <end position="361"/>
    </location>
</feature>
<keyword evidence="5" id="KW-1185">Reference proteome</keyword>